<evidence type="ECO:0000313" key="4">
    <source>
        <dbReference type="Proteomes" id="UP001501175"/>
    </source>
</evidence>
<dbReference type="Gene3D" id="2.30.30.90">
    <property type="match status" value="1"/>
</dbReference>
<name>A0ABP8MRI8_9BACT</name>
<sequence>MSQPIDAQPNIARPTIAQHSTAQRSVADLQVGEKAVIRSFSDQWMSLKLLEMGCLPGVEVSLHCKAPLGDPICLNVDGYCLSMRKEEAATILVE</sequence>
<dbReference type="Proteomes" id="UP001501175">
    <property type="component" value="Unassembled WGS sequence"/>
</dbReference>
<keyword evidence="4" id="KW-1185">Reference proteome</keyword>
<accession>A0ABP8MRI8</accession>
<gene>
    <name evidence="3" type="ORF">GCM10023189_22130</name>
</gene>
<dbReference type="InterPro" id="IPR007167">
    <property type="entry name" value="Fe-transptr_FeoA-like"/>
</dbReference>
<reference evidence="4" key="1">
    <citation type="journal article" date="2019" name="Int. J. Syst. Evol. Microbiol.">
        <title>The Global Catalogue of Microorganisms (GCM) 10K type strain sequencing project: providing services to taxonomists for standard genome sequencing and annotation.</title>
        <authorList>
            <consortium name="The Broad Institute Genomics Platform"/>
            <consortium name="The Broad Institute Genome Sequencing Center for Infectious Disease"/>
            <person name="Wu L."/>
            <person name="Ma J."/>
        </authorList>
    </citation>
    <scope>NUCLEOTIDE SEQUENCE [LARGE SCALE GENOMIC DNA]</scope>
    <source>
        <strain evidence="4">JCM 17927</strain>
    </source>
</reference>
<dbReference type="PANTHER" id="PTHR42954">
    <property type="entry name" value="FE(2+) TRANSPORT PROTEIN A"/>
    <property type="match status" value="1"/>
</dbReference>
<dbReference type="PANTHER" id="PTHR42954:SF2">
    <property type="entry name" value="FE(2+) TRANSPORT PROTEIN A"/>
    <property type="match status" value="1"/>
</dbReference>
<evidence type="ECO:0000313" key="3">
    <source>
        <dbReference type="EMBL" id="GAA4454943.1"/>
    </source>
</evidence>
<dbReference type="RefSeq" id="WP_425576743.1">
    <property type="nucleotide sequence ID" value="NZ_BAABHD010000024.1"/>
</dbReference>
<proteinExistence type="predicted"/>
<dbReference type="EMBL" id="BAABHD010000024">
    <property type="protein sequence ID" value="GAA4454943.1"/>
    <property type="molecule type" value="Genomic_DNA"/>
</dbReference>
<dbReference type="InterPro" id="IPR008988">
    <property type="entry name" value="Transcriptional_repressor_C"/>
</dbReference>
<dbReference type="SUPFAM" id="SSF50037">
    <property type="entry name" value="C-terminal domain of transcriptional repressors"/>
    <property type="match status" value="1"/>
</dbReference>
<dbReference type="InterPro" id="IPR052713">
    <property type="entry name" value="FeoA"/>
</dbReference>
<dbReference type="InterPro" id="IPR038157">
    <property type="entry name" value="FeoA_core_dom"/>
</dbReference>
<evidence type="ECO:0000259" key="2">
    <source>
        <dbReference type="SMART" id="SM00899"/>
    </source>
</evidence>
<dbReference type="Pfam" id="PF04023">
    <property type="entry name" value="FeoA"/>
    <property type="match status" value="1"/>
</dbReference>
<comment type="caution">
    <text evidence="3">The sequence shown here is derived from an EMBL/GenBank/DDBJ whole genome shotgun (WGS) entry which is preliminary data.</text>
</comment>
<evidence type="ECO:0000256" key="1">
    <source>
        <dbReference type="ARBA" id="ARBA00023004"/>
    </source>
</evidence>
<protein>
    <recommendedName>
        <fullName evidence="2">Ferrous iron transporter FeoA-like domain-containing protein</fullName>
    </recommendedName>
</protein>
<feature type="domain" description="Ferrous iron transporter FeoA-like" evidence="2">
    <location>
        <begin position="24"/>
        <end position="94"/>
    </location>
</feature>
<keyword evidence="1" id="KW-0408">Iron</keyword>
<organism evidence="3 4">
    <name type="scientific">Nibrella saemangeumensis</name>
    <dbReference type="NCBI Taxonomy" id="1084526"/>
    <lineage>
        <taxon>Bacteria</taxon>
        <taxon>Pseudomonadati</taxon>
        <taxon>Bacteroidota</taxon>
        <taxon>Cytophagia</taxon>
        <taxon>Cytophagales</taxon>
        <taxon>Spirosomataceae</taxon>
        <taxon>Nibrella</taxon>
    </lineage>
</organism>
<dbReference type="SMART" id="SM00899">
    <property type="entry name" value="FeoA"/>
    <property type="match status" value="1"/>
</dbReference>